<organism evidence="2 3">
    <name type="scientific">Seminavis robusta</name>
    <dbReference type="NCBI Taxonomy" id="568900"/>
    <lineage>
        <taxon>Eukaryota</taxon>
        <taxon>Sar</taxon>
        <taxon>Stramenopiles</taxon>
        <taxon>Ochrophyta</taxon>
        <taxon>Bacillariophyta</taxon>
        <taxon>Bacillariophyceae</taxon>
        <taxon>Bacillariophycidae</taxon>
        <taxon>Naviculales</taxon>
        <taxon>Naviculaceae</taxon>
        <taxon>Seminavis</taxon>
    </lineage>
</organism>
<keyword evidence="3" id="KW-1185">Reference proteome</keyword>
<dbReference type="Proteomes" id="UP001153069">
    <property type="component" value="Unassembled WGS sequence"/>
</dbReference>
<feature type="region of interest" description="Disordered" evidence="1">
    <location>
        <begin position="252"/>
        <end position="360"/>
    </location>
</feature>
<comment type="caution">
    <text evidence="2">The sequence shown here is derived from an EMBL/GenBank/DDBJ whole genome shotgun (WGS) entry which is preliminary data.</text>
</comment>
<evidence type="ECO:0000256" key="1">
    <source>
        <dbReference type="SAM" id="MobiDB-lite"/>
    </source>
</evidence>
<sequence length="558" mass="62844">MPALIADYTEEECMLPMPSSHYQELYQLLSDKEEWNWKFLRIKMNDPGTSEGKLIGTMLHQTRKTYDKVCDENWKNRSMIEVHQHQHVKLVKSSLWSGDFGLATNNTRIVAVLFSHLPKPEIIQKVKTTIKRMINSKRSAEHFIENLIEETRQEMGIEMLKKLSFSREGRWFKDPERRMKTVVDVVAHLTKKDYKNPRHALDRLVQWHKDIPANNRARLETYKWVLDLVMPETPKEAEVRLDKERIAKKKAEAAKKKAEKVAQAAQGGKRKRGDHDMAESEEVESDTAKRAANNDSQGEDATANATTITTTTTTVVTRPVGTPTIAAPAKPTQPRPTAAALAAAAPPEPAAEADPDEPQPKTYVDFAKIDIVDLTAEEDQITATTKKHADAILQRSPFAGPNPKKTGSTTYLKPADDAWIAAHVYKFQLANHLATDLAVKYGLQAGKRMKKDLRVKRAAAATRKLGFLGKRERGDPPLKIEHINNSVSMWLHELQQPSFVPTMVFLESVLGQNCVGVEALRLNYKKALSAIQNRGYDDEAKKVLQLIIEEVTGQTQKA</sequence>
<accession>A0A9N8HS81</accession>
<gene>
    <name evidence="2" type="ORF">SEMRO_1681_G290810.1</name>
</gene>
<dbReference type="EMBL" id="CAICTM010001679">
    <property type="protein sequence ID" value="CAB9525473.1"/>
    <property type="molecule type" value="Genomic_DNA"/>
</dbReference>
<feature type="compositionally biased region" description="Low complexity" evidence="1">
    <location>
        <begin position="301"/>
        <end position="324"/>
    </location>
</feature>
<evidence type="ECO:0000313" key="3">
    <source>
        <dbReference type="Proteomes" id="UP001153069"/>
    </source>
</evidence>
<feature type="compositionally biased region" description="Low complexity" evidence="1">
    <location>
        <begin position="335"/>
        <end position="345"/>
    </location>
</feature>
<proteinExistence type="predicted"/>
<evidence type="ECO:0000313" key="2">
    <source>
        <dbReference type="EMBL" id="CAB9525473.1"/>
    </source>
</evidence>
<dbReference type="AlphaFoldDB" id="A0A9N8HS81"/>
<protein>
    <submittedName>
        <fullName evidence="2">Uncharacterized protein</fullName>
    </submittedName>
</protein>
<name>A0A9N8HS81_9STRA</name>
<reference evidence="2" key="1">
    <citation type="submission" date="2020-06" db="EMBL/GenBank/DDBJ databases">
        <authorList>
            <consortium name="Plant Systems Biology data submission"/>
        </authorList>
    </citation>
    <scope>NUCLEOTIDE SEQUENCE</scope>
    <source>
        <strain evidence="2">D6</strain>
    </source>
</reference>